<reference evidence="2 3" key="1">
    <citation type="submission" date="2024-06" db="EMBL/GenBank/DDBJ databases">
        <authorList>
            <person name="Woo H."/>
        </authorList>
    </citation>
    <scope>NUCLEOTIDE SEQUENCE [LARGE SCALE GENOMIC DNA]</scope>
    <source>
        <strain evidence="2 3">Si-c</strain>
    </source>
</reference>
<keyword evidence="1" id="KW-0472">Membrane</keyword>
<organism evidence="2 3">
    <name type="scientific">Rhodanobacter lycopersici</name>
    <dbReference type="NCBI Taxonomy" id="3162487"/>
    <lineage>
        <taxon>Bacteria</taxon>
        <taxon>Pseudomonadati</taxon>
        <taxon>Pseudomonadota</taxon>
        <taxon>Gammaproteobacteria</taxon>
        <taxon>Lysobacterales</taxon>
        <taxon>Rhodanobacteraceae</taxon>
        <taxon>Rhodanobacter</taxon>
    </lineage>
</organism>
<dbReference type="EMBL" id="JBFOHK010000002">
    <property type="protein sequence ID" value="MEW9572065.1"/>
    <property type="molecule type" value="Genomic_DNA"/>
</dbReference>
<proteinExistence type="predicted"/>
<protein>
    <recommendedName>
        <fullName evidence="4">DUF1772 domain-containing protein</fullName>
    </recommendedName>
</protein>
<gene>
    <name evidence="2" type="ORF">ABQJ54_09885</name>
</gene>
<evidence type="ECO:0000313" key="2">
    <source>
        <dbReference type="EMBL" id="MEW9572065.1"/>
    </source>
</evidence>
<sequence length="181" mass="20033">MMATAPAGAGHAPRGFAIWRVVVWLLLLLAAFGCVQYLNHAQLLWAQRANLSPTDTVAMHHMLAWDIAYLLAAFAIIVLCAGCILRQAWARMPLRVATGVLVLWALVSGGMMLARWPQFDRASADALAQLGHDAILRNAVVHARRVYRITLALKAVAIPVLLWLAWRLGTPAVSMQFRHRR</sequence>
<feature type="transmembrane region" description="Helical" evidence="1">
    <location>
        <begin position="146"/>
        <end position="166"/>
    </location>
</feature>
<feature type="transmembrane region" description="Helical" evidence="1">
    <location>
        <begin position="67"/>
        <end position="88"/>
    </location>
</feature>
<evidence type="ECO:0000313" key="3">
    <source>
        <dbReference type="Proteomes" id="UP001556220"/>
    </source>
</evidence>
<accession>A0ABV3QE78</accession>
<keyword evidence="1" id="KW-1133">Transmembrane helix</keyword>
<evidence type="ECO:0008006" key="4">
    <source>
        <dbReference type="Google" id="ProtNLM"/>
    </source>
</evidence>
<comment type="caution">
    <text evidence="2">The sequence shown here is derived from an EMBL/GenBank/DDBJ whole genome shotgun (WGS) entry which is preliminary data.</text>
</comment>
<feature type="transmembrane region" description="Helical" evidence="1">
    <location>
        <begin position="94"/>
        <end position="114"/>
    </location>
</feature>
<dbReference type="RefSeq" id="WP_367854125.1">
    <property type="nucleotide sequence ID" value="NZ_JBFOHK010000002.1"/>
</dbReference>
<name>A0ABV3QE78_9GAMM</name>
<feature type="transmembrane region" description="Helical" evidence="1">
    <location>
        <begin position="17"/>
        <end position="38"/>
    </location>
</feature>
<keyword evidence="1" id="KW-0812">Transmembrane</keyword>
<dbReference type="Proteomes" id="UP001556220">
    <property type="component" value="Unassembled WGS sequence"/>
</dbReference>
<keyword evidence="3" id="KW-1185">Reference proteome</keyword>
<evidence type="ECO:0000256" key="1">
    <source>
        <dbReference type="SAM" id="Phobius"/>
    </source>
</evidence>